<name>A0A0G2SSG7_9CAUD</name>
<protein>
    <submittedName>
        <fullName evidence="1">Uncharacterized protein</fullName>
    </submittedName>
</protein>
<keyword evidence="2" id="KW-1185">Reference proteome</keyword>
<reference evidence="1 2" key="1">
    <citation type="submission" date="2015-03" db="EMBL/GenBank/DDBJ databases">
        <authorList>
            <person name="Melo L.D.R."/>
            <person name="Veiga P."/>
            <person name="Cerca N."/>
            <person name="Kropinski A.M."/>
            <person name="Azeredo J."/>
            <person name="Almeida C."/>
            <person name="Sillankorva S."/>
        </authorList>
    </citation>
    <scope>NUCLEOTIDE SEQUENCE [LARGE SCALE GENOMIC DNA]</scope>
</reference>
<evidence type="ECO:0000313" key="2">
    <source>
        <dbReference type="Proteomes" id="UP000201288"/>
    </source>
</evidence>
<dbReference type="EMBL" id="KP890822">
    <property type="protein sequence ID" value="AKA61822.1"/>
    <property type="molecule type" value="Genomic_DNA"/>
</dbReference>
<gene>
    <name evidence="1" type="ORF">Pm5460_13</name>
</gene>
<dbReference type="RefSeq" id="YP_009209203.1">
    <property type="nucleotide sequence ID" value="NC_028916.1"/>
</dbReference>
<sequence>MNKVLIHKDKVGDLMYAVVTPFGVKPFGYDKHHAISCAKLSSVWHQEYAGKDTEEDYKMWQETFGYKYVGEFFVEHEDEE</sequence>
<dbReference type="OrthoDB" id="23463at10239"/>
<dbReference type="KEGG" id="vg:26635546"/>
<accession>A0A0G2SSG7</accession>
<organism evidence="1 2">
    <name type="scientific">Proteus phage vB_PmiP_Pm5460</name>
    <dbReference type="NCBI Taxonomy" id="1636249"/>
    <lineage>
        <taxon>Viruses</taxon>
        <taxon>Duplodnaviria</taxon>
        <taxon>Heunggongvirae</taxon>
        <taxon>Uroviricota</taxon>
        <taxon>Caudoviricetes</taxon>
        <taxon>Autographivirales</taxon>
        <taxon>Autosignataviridae</taxon>
        <taxon>Molineuxvirinae</taxon>
        <taxon>Acadevirus</taxon>
        <taxon>Acadevirus Pm5460</taxon>
    </lineage>
</organism>
<dbReference type="GeneID" id="26635546"/>
<evidence type="ECO:0000313" key="1">
    <source>
        <dbReference type="EMBL" id="AKA61822.1"/>
    </source>
</evidence>
<proteinExistence type="predicted"/>
<dbReference type="Proteomes" id="UP000201288">
    <property type="component" value="Segment"/>
</dbReference>